<dbReference type="InterPro" id="IPR043502">
    <property type="entry name" value="DNA/RNA_pol_sf"/>
</dbReference>
<dbReference type="Gene3D" id="3.10.10.10">
    <property type="entry name" value="HIV Type 1 Reverse Transcriptase, subunit A, domain 1"/>
    <property type="match status" value="1"/>
</dbReference>
<protein>
    <recommendedName>
        <fullName evidence="5">Integrase zinc-binding domain-containing protein</fullName>
    </recommendedName>
</protein>
<keyword evidence="4" id="KW-0378">Hydrolase</keyword>
<dbReference type="CDD" id="cd00303">
    <property type="entry name" value="retropepsin_like"/>
    <property type="match status" value="1"/>
</dbReference>
<dbReference type="EMBL" id="CP144745">
    <property type="protein sequence ID" value="WVZ51298.1"/>
    <property type="molecule type" value="Genomic_DNA"/>
</dbReference>
<keyword evidence="7" id="KW-1185">Reference proteome</keyword>
<dbReference type="AlphaFoldDB" id="A0AAQ3PP24"/>
<dbReference type="SUPFAM" id="SSF56672">
    <property type="entry name" value="DNA/RNA polymerases"/>
    <property type="match status" value="1"/>
</dbReference>
<proteinExistence type="predicted"/>
<dbReference type="GO" id="GO:0016779">
    <property type="term" value="F:nucleotidyltransferase activity"/>
    <property type="evidence" value="ECO:0007669"/>
    <property type="project" value="UniProtKB-KW"/>
</dbReference>
<dbReference type="Pfam" id="PF17921">
    <property type="entry name" value="Integrase_H2C2"/>
    <property type="match status" value="1"/>
</dbReference>
<dbReference type="InterPro" id="IPR036397">
    <property type="entry name" value="RNaseH_sf"/>
</dbReference>
<dbReference type="Gene3D" id="3.30.420.10">
    <property type="entry name" value="Ribonuclease H-like superfamily/Ribonuclease H"/>
    <property type="match status" value="1"/>
</dbReference>
<evidence type="ECO:0000313" key="7">
    <source>
        <dbReference type="Proteomes" id="UP001341281"/>
    </source>
</evidence>
<dbReference type="PANTHER" id="PTHR37984:SF5">
    <property type="entry name" value="PROTEIN NYNRIN-LIKE"/>
    <property type="match status" value="1"/>
</dbReference>
<evidence type="ECO:0000259" key="5">
    <source>
        <dbReference type="Pfam" id="PF17921"/>
    </source>
</evidence>
<dbReference type="Proteomes" id="UP001341281">
    <property type="component" value="Chromosome 01"/>
</dbReference>
<feature type="domain" description="Integrase zinc-binding" evidence="5">
    <location>
        <begin position="227"/>
        <end position="279"/>
    </location>
</feature>
<dbReference type="GO" id="GO:0004519">
    <property type="term" value="F:endonuclease activity"/>
    <property type="evidence" value="ECO:0007669"/>
    <property type="project" value="UniProtKB-KW"/>
</dbReference>
<accession>A0AAQ3PP24</accession>
<sequence length="424" mass="46785">MHVTVGNGKQITSPGLFPNLFISVGSEKFVADFYALPLGTYDVVLGVNWLGSLGPILWDFTKHTMTFHRVNRRITWIGIDAPGPAELRTTTLHDGELMAALLDEFTDVFQELLGLPPPQAISHRIRLLADTETVAVRPYRYAHIQKEELEKQCAELLHLGVIRPSSSAFSAPALLVRKKDDDLRAEVAANTSLDEQKAKATAGTDGWAWVDGLLLHQGRVFLPASSPLIQSVFAHVHGMGHEGIQKTLHLFRADFTTPGDCGLITDYVRSCRVCQQNKTEFEAGRAAATIGSAIGCLGRHCHGLCGGITSRVHGKSVILTMVDRFSKFAHFIPLGHPYTATSVARVFFQEIVRLHGIPGSIVSDKTRFSQALSGESCSSWQGLSSTCLLRFTLNRMLEDELIVQVGRDVMWGQKYQRRQKKGKD</sequence>
<evidence type="ECO:0000256" key="2">
    <source>
        <dbReference type="ARBA" id="ARBA00022695"/>
    </source>
</evidence>
<dbReference type="Gene3D" id="2.40.70.10">
    <property type="entry name" value="Acid Proteases"/>
    <property type="match status" value="1"/>
</dbReference>
<keyword evidence="4" id="KW-0255">Endonuclease</keyword>
<keyword evidence="1" id="KW-0808">Transferase</keyword>
<keyword evidence="3" id="KW-0540">Nuclease</keyword>
<gene>
    <name evidence="6" type="ORF">U9M48_002453</name>
</gene>
<dbReference type="Gene3D" id="1.10.340.70">
    <property type="match status" value="1"/>
</dbReference>
<dbReference type="InterPro" id="IPR021109">
    <property type="entry name" value="Peptidase_aspartic_dom_sf"/>
</dbReference>
<dbReference type="InterPro" id="IPR041588">
    <property type="entry name" value="Integrase_H2C2"/>
</dbReference>
<dbReference type="PANTHER" id="PTHR37984">
    <property type="entry name" value="PROTEIN CBG26694"/>
    <property type="match status" value="1"/>
</dbReference>
<organism evidence="6 7">
    <name type="scientific">Paspalum notatum var. saurae</name>
    <dbReference type="NCBI Taxonomy" id="547442"/>
    <lineage>
        <taxon>Eukaryota</taxon>
        <taxon>Viridiplantae</taxon>
        <taxon>Streptophyta</taxon>
        <taxon>Embryophyta</taxon>
        <taxon>Tracheophyta</taxon>
        <taxon>Spermatophyta</taxon>
        <taxon>Magnoliopsida</taxon>
        <taxon>Liliopsida</taxon>
        <taxon>Poales</taxon>
        <taxon>Poaceae</taxon>
        <taxon>PACMAD clade</taxon>
        <taxon>Panicoideae</taxon>
        <taxon>Andropogonodae</taxon>
        <taxon>Paspaleae</taxon>
        <taxon>Paspalinae</taxon>
        <taxon>Paspalum</taxon>
    </lineage>
</organism>
<evidence type="ECO:0000256" key="3">
    <source>
        <dbReference type="ARBA" id="ARBA00022722"/>
    </source>
</evidence>
<evidence type="ECO:0000256" key="1">
    <source>
        <dbReference type="ARBA" id="ARBA00022679"/>
    </source>
</evidence>
<reference evidence="6 7" key="1">
    <citation type="submission" date="2024-02" db="EMBL/GenBank/DDBJ databases">
        <title>High-quality chromosome-scale genome assembly of Pensacola bahiagrass (Paspalum notatum Flugge var. saurae).</title>
        <authorList>
            <person name="Vega J.M."/>
            <person name="Podio M."/>
            <person name="Orjuela J."/>
            <person name="Siena L.A."/>
            <person name="Pessino S.C."/>
            <person name="Combes M.C."/>
            <person name="Mariac C."/>
            <person name="Albertini E."/>
            <person name="Pupilli F."/>
            <person name="Ortiz J.P.A."/>
            <person name="Leblanc O."/>
        </authorList>
    </citation>
    <scope>NUCLEOTIDE SEQUENCE [LARGE SCALE GENOMIC DNA]</scope>
    <source>
        <strain evidence="6">R1</strain>
        <tissue evidence="6">Leaf</tissue>
    </source>
</reference>
<evidence type="ECO:0000256" key="4">
    <source>
        <dbReference type="ARBA" id="ARBA00022759"/>
    </source>
</evidence>
<dbReference type="SUPFAM" id="SSF53098">
    <property type="entry name" value="Ribonuclease H-like"/>
    <property type="match status" value="1"/>
</dbReference>
<dbReference type="GO" id="GO:0003676">
    <property type="term" value="F:nucleic acid binding"/>
    <property type="evidence" value="ECO:0007669"/>
    <property type="project" value="InterPro"/>
</dbReference>
<keyword evidence="2" id="KW-0548">Nucleotidyltransferase</keyword>
<name>A0AAQ3PP24_PASNO</name>
<dbReference type="InterPro" id="IPR012337">
    <property type="entry name" value="RNaseH-like_sf"/>
</dbReference>
<dbReference type="InterPro" id="IPR050951">
    <property type="entry name" value="Retrovirus_Pol_polyprotein"/>
</dbReference>
<evidence type="ECO:0000313" key="6">
    <source>
        <dbReference type="EMBL" id="WVZ51298.1"/>
    </source>
</evidence>